<dbReference type="PROSITE" id="PS50082">
    <property type="entry name" value="WD_REPEATS_2"/>
    <property type="match status" value="1"/>
</dbReference>
<dbReference type="STRING" id="6216.A0A0R3SRM1"/>
<keyword evidence="1 3" id="KW-0853">WD repeat</keyword>
<protein>
    <submittedName>
        <fullName evidence="6">WD_REPEATS_REGION domain-containing protein</fullName>
    </submittedName>
</protein>
<proteinExistence type="predicted"/>
<feature type="repeat" description="WD" evidence="3">
    <location>
        <begin position="356"/>
        <end position="379"/>
    </location>
</feature>
<dbReference type="Pfam" id="PF00400">
    <property type="entry name" value="WD40"/>
    <property type="match status" value="1"/>
</dbReference>
<dbReference type="PROSITE" id="PS50294">
    <property type="entry name" value="WD_REPEATS_REGION"/>
    <property type="match status" value="1"/>
</dbReference>
<dbReference type="OrthoDB" id="6144264at2759"/>
<sequence>MFLSNSQFENLPFFRYFPPFQPKDASVWLQTLEKEFEKANIITQAERYWCLNALLTRDSSDLANIQIKSTQFPFDDAKAVILRRCQLAVDESINKELSEYLRGNEKPSEILNRMYSSEQYGYLQDAFPTELFIQRLSLHFQYLLKDKLSHYNIDQLAQMEDFIFEAILGRSNHAFHIIDQNSGVKFAIDSGSEHSFILPSSYERNTVIPISWIKAPKGKDIAIYGKKSLIVDLGLGRLYQWNFIVADIMFPLIGADFLANFDLLMDVRRKKLIDYFLAINPYDDTNTNREVFIQPESSECAYLRLLGLTNGSVEMWSLDGKHFPHVRTLERHTQEVKCLAVSKSSSKPQMPDERCLLASGSDDNTVRLWNALTGQCLRV</sequence>
<dbReference type="InterPro" id="IPR015943">
    <property type="entry name" value="WD40/YVTN_repeat-like_dom_sf"/>
</dbReference>
<dbReference type="InterPro" id="IPR021109">
    <property type="entry name" value="Peptidase_aspartic_dom_sf"/>
</dbReference>
<dbReference type="InterPro" id="IPR036322">
    <property type="entry name" value="WD40_repeat_dom_sf"/>
</dbReference>
<reference evidence="6" key="1">
    <citation type="submission" date="2017-02" db="UniProtKB">
        <authorList>
            <consortium name="WormBaseParasite"/>
        </authorList>
    </citation>
    <scope>IDENTIFICATION</scope>
</reference>
<dbReference type="WBParaSite" id="HDID_0000783401-mRNA-1">
    <property type="protein sequence ID" value="HDID_0000783401-mRNA-1"/>
    <property type="gene ID" value="HDID_0000783401"/>
</dbReference>
<evidence type="ECO:0000256" key="1">
    <source>
        <dbReference type="ARBA" id="ARBA00022574"/>
    </source>
</evidence>
<evidence type="ECO:0000256" key="3">
    <source>
        <dbReference type="PROSITE-ProRule" id="PRU00221"/>
    </source>
</evidence>
<dbReference type="PROSITE" id="PS00678">
    <property type="entry name" value="WD_REPEATS_1"/>
    <property type="match status" value="1"/>
</dbReference>
<dbReference type="SUPFAM" id="SSF50630">
    <property type="entry name" value="Acid proteases"/>
    <property type="match status" value="1"/>
</dbReference>
<dbReference type="InterPro" id="IPR019775">
    <property type="entry name" value="WD40_repeat_CS"/>
</dbReference>
<evidence type="ECO:0000313" key="4">
    <source>
        <dbReference type="EMBL" id="VDL60150.1"/>
    </source>
</evidence>
<name>A0A0R3SRM1_HYMDI</name>
<gene>
    <name evidence="4" type="ORF">HDID_LOCUS7832</name>
</gene>
<organism evidence="6">
    <name type="scientific">Hymenolepis diminuta</name>
    <name type="common">Rat tapeworm</name>
    <dbReference type="NCBI Taxonomy" id="6216"/>
    <lineage>
        <taxon>Eukaryota</taxon>
        <taxon>Metazoa</taxon>
        <taxon>Spiralia</taxon>
        <taxon>Lophotrochozoa</taxon>
        <taxon>Platyhelminthes</taxon>
        <taxon>Cestoda</taxon>
        <taxon>Eucestoda</taxon>
        <taxon>Cyclophyllidea</taxon>
        <taxon>Hymenolepididae</taxon>
        <taxon>Hymenolepis</taxon>
    </lineage>
</organism>
<dbReference type="InterPro" id="IPR001680">
    <property type="entry name" value="WD40_rpt"/>
</dbReference>
<evidence type="ECO:0000313" key="5">
    <source>
        <dbReference type="Proteomes" id="UP000274504"/>
    </source>
</evidence>
<dbReference type="EMBL" id="UYSG01010986">
    <property type="protein sequence ID" value="VDL60150.1"/>
    <property type="molecule type" value="Genomic_DNA"/>
</dbReference>
<dbReference type="AlphaFoldDB" id="A0A0R3SRM1"/>
<evidence type="ECO:0000256" key="2">
    <source>
        <dbReference type="ARBA" id="ARBA00022737"/>
    </source>
</evidence>
<reference evidence="4 5" key="2">
    <citation type="submission" date="2018-11" db="EMBL/GenBank/DDBJ databases">
        <authorList>
            <consortium name="Pathogen Informatics"/>
        </authorList>
    </citation>
    <scope>NUCLEOTIDE SEQUENCE [LARGE SCALE GENOMIC DNA]</scope>
</reference>
<dbReference type="Gene3D" id="2.130.10.10">
    <property type="entry name" value="YVTN repeat-like/Quinoprotein amine dehydrogenase"/>
    <property type="match status" value="1"/>
</dbReference>
<evidence type="ECO:0000313" key="6">
    <source>
        <dbReference type="WBParaSite" id="HDID_0000783401-mRNA-1"/>
    </source>
</evidence>
<keyword evidence="2" id="KW-0677">Repeat</keyword>
<dbReference type="SMART" id="SM00320">
    <property type="entry name" value="WD40"/>
    <property type="match status" value="1"/>
</dbReference>
<dbReference type="SUPFAM" id="SSF50978">
    <property type="entry name" value="WD40 repeat-like"/>
    <property type="match status" value="1"/>
</dbReference>
<accession>A0A0R3SRM1</accession>
<dbReference type="Proteomes" id="UP000274504">
    <property type="component" value="Unassembled WGS sequence"/>
</dbReference>